<dbReference type="Proteomes" id="UP001189429">
    <property type="component" value="Unassembled WGS sequence"/>
</dbReference>
<evidence type="ECO:0000256" key="1">
    <source>
        <dbReference type="SAM" id="MobiDB-lite"/>
    </source>
</evidence>
<name>A0ABN9R3I9_9DINO</name>
<evidence type="ECO:0000313" key="3">
    <source>
        <dbReference type="Proteomes" id="UP001189429"/>
    </source>
</evidence>
<sequence>GGLMVVAPVRARVQNVGVGPDTVPPRAAPAWPRADSTRCHHSRGARPVRWAPQEAAGGSPMLALRAARATEPFAGQLPCWALGAAVATGGAWRGTSAGVGGRRHMRAQGSAPAGPQMQQLTLVDGHACLHQARPAGGVRGRAVPR</sequence>
<protein>
    <submittedName>
        <fullName evidence="2">Uncharacterized protein</fullName>
    </submittedName>
</protein>
<gene>
    <name evidence="2" type="ORF">PCOR1329_LOCUS17310</name>
</gene>
<feature type="non-terminal residue" evidence="2">
    <location>
        <position position="1"/>
    </location>
</feature>
<evidence type="ECO:0000313" key="2">
    <source>
        <dbReference type="EMBL" id="CAK0813335.1"/>
    </source>
</evidence>
<feature type="non-terminal residue" evidence="2">
    <location>
        <position position="145"/>
    </location>
</feature>
<accession>A0ABN9R3I9</accession>
<dbReference type="EMBL" id="CAUYUJ010005356">
    <property type="protein sequence ID" value="CAK0813335.1"/>
    <property type="molecule type" value="Genomic_DNA"/>
</dbReference>
<keyword evidence="3" id="KW-1185">Reference proteome</keyword>
<reference evidence="2" key="1">
    <citation type="submission" date="2023-10" db="EMBL/GenBank/DDBJ databases">
        <authorList>
            <person name="Chen Y."/>
            <person name="Shah S."/>
            <person name="Dougan E. K."/>
            <person name="Thang M."/>
            <person name="Chan C."/>
        </authorList>
    </citation>
    <scope>NUCLEOTIDE SEQUENCE [LARGE SCALE GENOMIC DNA]</scope>
</reference>
<comment type="caution">
    <text evidence="2">The sequence shown here is derived from an EMBL/GenBank/DDBJ whole genome shotgun (WGS) entry which is preliminary data.</text>
</comment>
<proteinExistence type="predicted"/>
<organism evidence="2 3">
    <name type="scientific">Prorocentrum cordatum</name>
    <dbReference type="NCBI Taxonomy" id="2364126"/>
    <lineage>
        <taxon>Eukaryota</taxon>
        <taxon>Sar</taxon>
        <taxon>Alveolata</taxon>
        <taxon>Dinophyceae</taxon>
        <taxon>Prorocentrales</taxon>
        <taxon>Prorocentraceae</taxon>
        <taxon>Prorocentrum</taxon>
    </lineage>
</organism>
<feature type="region of interest" description="Disordered" evidence="1">
    <location>
        <begin position="18"/>
        <end position="56"/>
    </location>
</feature>